<dbReference type="Proteomes" id="UP001174677">
    <property type="component" value="Chromosome 4"/>
</dbReference>
<dbReference type="SMART" id="SM00249">
    <property type="entry name" value="PHD"/>
    <property type="match status" value="1"/>
</dbReference>
<evidence type="ECO:0000313" key="7">
    <source>
        <dbReference type="EMBL" id="KAJ9182598.1"/>
    </source>
</evidence>
<evidence type="ECO:0000256" key="1">
    <source>
        <dbReference type="ARBA" id="ARBA00022723"/>
    </source>
</evidence>
<dbReference type="InterPro" id="IPR019786">
    <property type="entry name" value="Zinc_finger_PHD-type_CS"/>
</dbReference>
<evidence type="ECO:0000259" key="6">
    <source>
        <dbReference type="PROSITE" id="PS50016"/>
    </source>
</evidence>
<feature type="region of interest" description="Disordered" evidence="5">
    <location>
        <begin position="468"/>
        <end position="493"/>
    </location>
</feature>
<evidence type="ECO:0000256" key="3">
    <source>
        <dbReference type="ARBA" id="ARBA00022833"/>
    </source>
</evidence>
<keyword evidence="1" id="KW-0479">Metal-binding</keyword>
<organism evidence="7 8">
    <name type="scientific">Hevea brasiliensis</name>
    <name type="common">Para rubber tree</name>
    <name type="synonym">Siphonia brasiliensis</name>
    <dbReference type="NCBI Taxonomy" id="3981"/>
    <lineage>
        <taxon>Eukaryota</taxon>
        <taxon>Viridiplantae</taxon>
        <taxon>Streptophyta</taxon>
        <taxon>Embryophyta</taxon>
        <taxon>Tracheophyta</taxon>
        <taxon>Spermatophyta</taxon>
        <taxon>Magnoliopsida</taxon>
        <taxon>eudicotyledons</taxon>
        <taxon>Gunneridae</taxon>
        <taxon>Pentapetalae</taxon>
        <taxon>rosids</taxon>
        <taxon>fabids</taxon>
        <taxon>Malpighiales</taxon>
        <taxon>Euphorbiaceae</taxon>
        <taxon>Crotonoideae</taxon>
        <taxon>Micrandreae</taxon>
        <taxon>Hevea</taxon>
    </lineage>
</organism>
<dbReference type="PANTHER" id="PTHR47527">
    <property type="entry name" value="RING/FYVE/PHD ZINC FINGER SUPERFAMILY PROTEIN"/>
    <property type="match status" value="1"/>
</dbReference>
<evidence type="ECO:0000256" key="5">
    <source>
        <dbReference type="SAM" id="MobiDB-lite"/>
    </source>
</evidence>
<evidence type="ECO:0000256" key="2">
    <source>
        <dbReference type="ARBA" id="ARBA00022771"/>
    </source>
</evidence>
<dbReference type="Pfam" id="PF25073">
    <property type="entry name" value="DUF7797"/>
    <property type="match status" value="1"/>
</dbReference>
<dbReference type="EMBL" id="JARPOI010000004">
    <property type="protein sequence ID" value="KAJ9182598.1"/>
    <property type="molecule type" value="Genomic_DNA"/>
</dbReference>
<evidence type="ECO:0000313" key="8">
    <source>
        <dbReference type="Proteomes" id="UP001174677"/>
    </source>
</evidence>
<dbReference type="InterPro" id="IPR019787">
    <property type="entry name" value="Znf_PHD-finger"/>
</dbReference>
<dbReference type="PROSITE" id="PS50016">
    <property type="entry name" value="ZF_PHD_2"/>
    <property type="match status" value="1"/>
</dbReference>
<accession>A0ABQ9MRQ0</accession>
<feature type="domain" description="PHD-type" evidence="6">
    <location>
        <begin position="399"/>
        <end position="452"/>
    </location>
</feature>
<comment type="caution">
    <text evidence="7">The sequence shown here is derived from an EMBL/GenBank/DDBJ whole genome shotgun (WGS) entry which is preliminary data.</text>
</comment>
<dbReference type="Gene3D" id="3.30.40.10">
    <property type="entry name" value="Zinc/RING finger domain, C3HC4 (zinc finger)"/>
    <property type="match status" value="1"/>
</dbReference>
<dbReference type="InterPro" id="IPR001965">
    <property type="entry name" value="Znf_PHD"/>
</dbReference>
<dbReference type="SUPFAM" id="SSF57903">
    <property type="entry name" value="FYVE/PHD zinc finger"/>
    <property type="match status" value="1"/>
</dbReference>
<proteinExistence type="predicted"/>
<keyword evidence="8" id="KW-1185">Reference proteome</keyword>
<dbReference type="Pfam" id="PF00628">
    <property type="entry name" value="PHD"/>
    <property type="match status" value="1"/>
</dbReference>
<sequence length="493" mass="52975">MDSAGNDESTDGMNPQSDCEVAVVGEKRPVENGESEVLGVRSNKKANCGAGEMWRVAEIVLALSTMAAMRGGKNPTEAEVNLMAEARTKLVEICEDLAPKDIVARDTIGTVNEDLGLNWKLKDQRLGFQGTRLSIKEKVSLTKEKMEGSKKFAAPSATYSSQMLQPSFGAVGDIHGPSHSICMFPSDKPSNTTLPSGGHSASVTLGHVSTATSTSVPNQLLPTEVRASTVSTGLCNSHPVWDSSALAGPRVEKLHFKSEGPNATSYAPKVQANDCANQPQLNASTWSVQSHSMSSAKATQESKVLNYNSAKAEGTTDLGLPQASSQAARDQAIRPFIADNTPTNLQGVHQPMQGMKYVQSSSFFNNHNEIAKIVQKLWQPKRLERNTWTPPSREYMNKPLTCQMCKVSVNEVETVVLCDVCDKGFHLKCLEAVNQKVIPGGGEWHCLSCTALSNGKPLPPKYGRVMRSITLPKGPSNPAGAQPSSEKKNGIVD</sequence>
<gene>
    <name evidence="7" type="ORF">P3X46_006578</name>
</gene>
<dbReference type="InterPro" id="IPR013083">
    <property type="entry name" value="Znf_RING/FYVE/PHD"/>
</dbReference>
<keyword evidence="3" id="KW-0862">Zinc</keyword>
<protein>
    <recommendedName>
        <fullName evidence="6">PHD-type domain-containing protein</fullName>
    </recommendedName>
</protein>
<dbReference type="InterPro" id="IPR011011">
    <property type="entry name" value="Znf_FYVE_PHD"/>
</dbReference>
<reference evidence="7" key="1">
    <citation type="journal article" date="2023" name="Plant Biotechnol. J.">
        <title>Chromosome-level wild Hevea brasiliensis genome provides new tools for genomic-assisted breeding and valuable loci to elevate rubber yield.</title>
        <authorList>
            <person name="Cheng H."/>
            <person name="Song X."/>
            <person name="Hu Y."/>
            <person name="Wu T."/>
            <person name="Yang Q."/>
            <person name="An Z."/>
            <person name="Feng S."/>
            <person name="Deng Z."/>
            <person name="Wu W."/>
            <person name="Zeng X."/>
            <person name="Tu M."/>
            <person name="Wang X."/>
            <person name="Huang H."/>
        </authorList>
    </citation>
    <scope>NUCLEOTIDE SEQUENCE</scope>
    <source>
        <strain evidence="7">MT/VB/25A 57/8</strain>
    </source>
</reference>
<dbReference type="InterPro" id="IPR056699">
    <property type="entry name" value="DUF7797"/>
</dbReference>
<keyword evidence="2 4" id="KW-0863">Zinc-finger</keyword>
<dbReference type="PANTHER" id="PTHR47527:SF3">
    <property type="entry name" value="RING_FYVE_PHD ZINC FINGER SUPERFAMILY PROTEIN"/>
    <property type="match status" value="1"/>
</dbReference>
<dbReference type="PROSITE" id="PS01359">
    <property type="entry name" value="ZF_PHD_1"/>
    <property type="match status" value="1"/>
</dbReference>
<evidence type="ECO:0000256" key="4">
    <source>
        <dbReference type="PROSITE-ProRule" id="PRU00146"/>
    </source>
</evidence>
<name>A0ABQ9MRQ0_HEVBR</name>